<evidence type="ECO:0000313" key="4">
    <source>
        <dbReference type="Proteomes" id="UP000784700"/>
    </source>
</evidence>
<organism evidence="3 4">
    <name type="scientific">Apilactobacillus micheneri</name>
    <dbReference type="NCBI Taxonomy" id="1899430"/>
    <lineage>
        <taxon>Bacteria</taxon>
        <taxon>Bacillati</taxon>
        <taxon>Bacillota</taxon>
        <taxon>Bacilli</taxon>
        <taxon>Lactobacillales</taxon>
        <taxon>Lactobacillaceae</taxon>
        <taxon>Apilactobacillus</taxon>
    </lineage>
</organism>
<reference evidence="3" key="1">
    <citation type="submission" date="2018-08" db="EMBL/GenBank/DDBJ databases">
        <title>Comparative genomics of wild bee and flower associated Lactobacillus reveals potential adaptation to the bee host.</title>
        <authorList>
            <person name="Vuong H.Q."/>
            <person name="Mcfrederick Q.S."/>
        </authorList>
    </citation>
    <scope>NUCLEOTIDE SEQUENCE</scope>
    <source>
        <strain evidence="3">HV_63</strain>
    </source>
</reference>
<dbReference type="AlphaFoldDB" id="A0A9Q8IM15"/>
<evidence type="ECO:0008006" key="5">
    <source>
        <dbReference type="Google" id="ProtNLM"/>
    </source>
</evidence>
<feature type="compositionally biased region" description="Basic and acidic residues" evidence="1">
    <location>
        <begin position="260"/>
        <end position="279"/>
    </location>
</feature>
<accession>A0A9Q8IM15</accession>
<feature type="chain" id="PRO_5040310634" description="S-layer protein" evidence="2">
    <location>
        <begin position="29"/>
        <end position="472"/>
    </location>
</feature>
<gene>
    <name evidence="3" type="ORF">DY130_04680</name>
</gene>
<keyword evidence="2" id="KW-0732">Signal</keyword>
<feature type="signal peptide" evidence="2">
    <location>
        <begin position="1"/>
        <end position="28"/>
    </location>
</feature>
<comment type="caution">
    <text evidence="3">The sequence shown here is derived from an EMBL/GenBank/DDBJ whole genome shotgun (WGS) entry which is preliminary data.</text>
</comment>
<evidence type="ECO:0000256" key="2">
    <source>
        <dbReference type="SAM" id="SignalP"/>
    </source>
</evidence>
<feature type="compositionally biased region" description="Polar residues" evidence="1">
    <location>
        <begin position="287"/>
        <end position="300"/>
    </location>
</feature>
<feature type="region of interest" description="Disordered" evidence="1">
    <location>
        <begin position="243"/>
        <end position="300"/>
    </location>
</feature>
<dbReference type="Proteomes" id="UP000784700">
    <property type="component" value="Unassembled WGS sequence"/>
</dbReference>
<protein>
    <recommendedName>
        <fullName evidence="5">S-layer protein</fullName>
    </recommendedName>
</protein>
<name>A0A9Q8IM15_9LACO</name>
<evidence type="ECO:0000256" key="1">
    <source>
        <dbReference type="SAM" id="MobiDB-lite"/>
    </source>
</evidence>
<evidence type="ECO:0000313" key="3">
    <source>
        <dbReference type="EMBL" id="TPR43732.1"/>
    </source>
</evidence>
<proteinExistence type="predicted"/>
<dbReference type="RefSeq" id="WP_140936264.1">
    <property type="nucleotide sequence ID" value="NZ_QUBF01000004.1"/>
</dbReference>
<sequence>MNKNLKKSLYVGIAALSFFTLSNLNVNAKGKATTTHHQTKQVQKHVKKTTNNKVTAEYSPLKVSTDNAYVKSTGIVTMFNKPGKLGNAKVVASKTTMKKLAKSNSPKDIFYVYEMAKTNNGLYYAKVVTLGGKYRGWIYAGKTDFANDLTKIDKGTGITAKNPLQYAKMPKNKTGYHVTSSLWTTPNYSRINSKVLDFNKKEYAKDTFRIESAVANTQGWVYYYVVDEQHPKINGWAFHSSVKGKHANTKKRAPAKKAPVKKESKKNNKQKNDQPKIDNNDDITDGKTPTTSNNQPKQTNGYTLKFVNQATAQVVSQQTVGVSDLTNTTNPYPAANTSTVAKYLPSGYGFYQYGNAVASSGSVTNGGQAVIYVAKNPSINSVKLNLRIFDNTGAANPVNMNSNGTNSILNAQQELVDMNIMQGSVVTTAQIQKVLADNGLTVVPGNNGSANFAYTDAGLVQGSNPVINVYYR</sequence>
<feature type="compositionally biased region" description="Basic residues" evidence="1">
    <location>
        <begin position="243"/>
        <end position="259"/>
    </location>
</feature>
<dbReference type="EMBL" id="QUBG01000004">
    <property type="protein sequence ID" value="TPR43732.1"/>
    <property type="molecule type" value="Genomic_DNA"/>
</dbReference>